<dbReference type="Proteomes" id="UP000620139">
    <property type="component" value="Unassembled WGS sequence"/>
</dbReference>
<feature type="domain" description="TonB C-terminal" evidence="3">
    <location>
        <begin position="187"/>
        <end position="240"/>
    </location>
</feature>
<feature type="compositionally biased region" description="Low complexity" evidence="1">
    <location>
        <begin position="105"/>
        <end position="121"/>
    </location>
</feature>
<accession>A0A931NC79</accession>
<dbReference type="AlphaFoldDB" id="A0A931NC79"/>
<evidence type="ECO:0000313" key="5">
    <source>
        <dbReference type="Proteomes" id="UP000620139"/>
    </source>
</evidence>
<organism evidence="4 5">
    <name type="scientific">Inhella gelatinilytica</name>
    <dbReference type="NCBI Taxonomy" id="2795030"/>
    <lineage>
        <taxon>Bacteria</taxon>
        <taxon>Pseudomonadati</taxon>
        <taxon>Pseudomonadota</taxon>
        <taxon>Betaproteobacteria</taxon>
        <taxon>Burkholderiales</taxon>
        <taxon>Sphaerotilaceae</taxon>
        <taxon>Inhella</taxon>
    </lineage>
</organism>
<dbReference type="RefSeq" id="WP_198098906.1">
    <property type="nucleotide sequence ID" value="NZ_JAEDAL010000001.1"/>
</dbReference>
<keyword evidence="5" id="KW-1185">Reference proteome</keyword>
<dbReference type="Gene3D" id="3.30.2420.10">
    <property type="entry name" value="TonB"/>
    <property type="match status" value="1"/>
</dbReference>
<reference evidence="4" key="1">
    <citation type="submission" date="2020-12" db="EMBL/GenBank/DDBJ databases">
        <title>The genome sequence of Inhella sp. 4Y17.</title>
        <authorList>
            <person name="Liu Y."/>
        </authorList>
    </citation>
    <scope>NUCLEOTIDE SEQUENCE</scope>
    <source>
        <strain evidence="4">4Y10</strain>
    </source>
</reference>
<evidence type="ECO:0000256" key="1">
    <source>
        <dbReference type="SAM" id="MobiDB-lite"/>
    </source>
</evidence>
<gene>
    <name evidence="4" type="ORF">I7X43_00360</name>
</gene>
<evidence type="ECO:0000259" key="3">
    <source>
        <dbReference type="Pfam" id="PF03544"/>
    </source>
</evidence>
<feature type="region of interest" description="Disordered" evidence="1">
    <location>
        <begin position="133"/>
        <end position="161"/>
    </location>
</feature>
<evidence type="ECO:0000313" key="4">
    <source>
        <dbReference type="EMBL" id="MBH9551284.1"/>
    </source>
</evidence>
<sequence>MGLSVWGRFTAVAAAALLVVVPAVAQDSGKLSDQERAKRDAEKVFRFIKFQTVRSANKDKDEKKDEKKAAAAATSSPAATAPTASAAKPQVVAKTEEAPRMRGLEPPAAGQPAEAKAGAAPAVATTLPPVVEPVTPPAATVAANPTPSNPAPEPEPDEPDEVPLKLINYVPPEMNRHVMDAMGGRDHSVPVRFTVEPNGTVSQADPRPGVQRKLGQSAAAAIKQWKFSPLPERRVVDVELMFRAAVD</sequence>
<feature type="compositionally biased region" description="Low complexity" evidence="1">
    <location>
        <begin position="137"/>
        <end position="146"/>
    </location>
</feature>
<feature type="compositionally biased region" description="Low complexity" evidence="1">
    <location>
        <begin position="70"/>
        <end position="89"/>
    </location>
</feature>
<proteinExistence type="predicted"/>
<protein>
    <submittedName>
        <fullName evidence="4">Energy transducer TonB</fullName>
    </submittedName>
</protein>
<comment type="caution">
    <text evidence="4">The sequence shown here is derived from an EMBL/GenBank/DDBJ whole genome shotgun (WGS) entry which is preliminary data.</text>
</comment>
<feature type="compositionally biased region" description="Basic and acidic residues" evidence="1">
    <location>
        <begin position="56"/>
        <end position="69"/>
    </location>
</feature>
<feature type="region of interest" description="Disordered" evidence="1">
    <location>
        <begin position="55"/>
        <end position="121"/>
    </location>
</feature>
<dbReference type="SUPFAM" id="SSF74653">
    <property type="entry name" value="TolA/TonB C-terminal domain"/>
    <property type="match status" value="1"/>
</dbReference>
<feature type="chain" id="PRO_5037229555" evidence="2">
    <location>
        <begin position="26"/>
        <end position="247"/>
    </location>
</feature>
<feature type="signal peptide" evidence="2">
    <location>
        <begin position="1"/>
        <end position="25"/>
    </location>
</feature>
<dbReference type="Pfam" id="PF03544">
    <property type="entry name" value="TonB_C"/>
    <property type="match status" value="1"/>
</dbReference>
<name>A0A931NC79_9BURK</name>
<dbReference type="GO" id="GO:0055085">
    <property type="term" value="P:transmembrane transport"/>
    <property type="evidence" value="ECO:0007669"/>
    <property type="project" value="InterPro"/>
</dbReference>
<dbReference type="InterPro" id="IPR037682">
    <property type="entry name" value="TonB_C"/>
</dbReference>
<feature type="compositionally biased region" description="Basic and acidic residues" evidence="1">
    <location>
        <begin position="94"/>
        <end position="103"/>
    </location>
</feature>
<evidence type="ECO:0000256" key="2">
    <source>
        <dbReference type="SAM" id="SignalP"/>
    </source>
</evidence>
<keyword evidence="2" id="KW-0732">Signal</keyword>
<dbReference type="EMBL" id="JAEDAL010000001">
    <property type="protein sequence ID" value="MBH9551284.1"/>
    <property type="molecule type" value="Genomic_DNA"/>
</dbReference>